<evidence type="ECO:0000313" key="2">
    <source>
        <dbReference type="EMBL" id="ESR40478.1"/>
    </source>
</evidence>
<dbReference type="Gramene" id="ESR40478">
    <property type="protein sequence ID" value="ESR40478"/>
    <property type="gene ID" value="CICLE_v100269872mg"/>
</dbReference>
<gene>
    <name evidence="2" type="ORF">CICLE_v100269872mg</name>
</gene>
<dbReference type="InParanoid" id="V4RZG4"/>
<feature type="compositionally biased region" description="Basic residues" evidence="1">
    <location>
        <begin position="29"/>
        <end position="38"/>
    </location>
</feature>
<dbReference type="AlphaFoldDB" id="V4RZG4"/>
<dbReference type="KEGG" id="cic:CICLE_v100269872m"/>
<proteinExistence type="predicted"/>
<accession>V4RZG4</accession>
<reference evidence="2 3" key="1">
    <citation type="submission" date="2013-10" db="EMBL/GenBank/DDBJ databases">
        <authorList>
            <consortium name="International Citrus Genome Consortium"/>
            <person name="Jenkins J."/>
            <person name="Schmutz J."/>
            <person name="Prochnik S."/>
            <person name="Rokhsar D."/>
            <person name="Gmitter F."/>
            <person name="Ollitrault P."/>
            <person name="Machado M."/>
            <person name="Talon M."/>
            <person name="Wincker P."/>
            <person name="Jaillon O."/>
            <person name="Morgante M."/>
        </authorList>
    </citation>
    <scope>NUCLEOTIDE SEQUENCE</scope>
    <source>
        <strain evidence="3">cv. Clemenules</strain>
    </source>
</reference>
<dbReference type="EMBL" id="KI536925">
    <property type="protein sequence ID" value="ESR40478.1"/>
    <property type="molecule type" value="Genomic_DNA"/>
</dbReference>
<evidence type="ECO:0000313" key="3">
    <source>
        <dbReference type="Proteomes" id="UP000030687"/>
    </source>
</evidence>
<evidence type="ECO:0000256" key="1">
    <source>
        <dbReference type="SAM" id="MobiDB-lite"/>
    </source>
</evidence>
<sequence length="54" mass="6269">MAIRSLCRAKPLLRAQLIQSLHKPKLRYHFSSQNHHHHYSDPPPSADLVSEISR</sequence>
<dbReference type="Proteomes" id="UP000030687">
    <property type="component" value="Unassembled WGS sequence"/>
</dbReference>
<name>V4RZG4_CITCL</name>
<feature type="region of interest" description="Disordered" evidence="1">
    <location>
        <begin position="29"/>
        <end position="54"/>
    </location>
</feature>
<organism evidence="2 3">
    <name type="scientific">Citrus clementina</name>
    <name type="common">Clementine</name>
    <name type="synonym">Citrus deliciosa x Citrus sinensis</name>
    <dbReference type="NCBI Taxonomy" id="85681"/>
    <lineage>
        <taxon>Eukaryota</taxon>
        <taxon>Viridiplantae</taxon>
        <taxon>Streptophyta</taxon>
        <taxon>Embryophyta</taxon>
        <taxon>Tracheophyta</taxon>
        <taxon>Spermatophyta</taxon>
        <taxon>Magnoliopsida</taxon>
        <taxon>eudicotyledons</taxon>
        <taxon>Gunneridae</taxon>
        <taxon>Pentapetalae</taxon>
        <taxon>rosids</taxon>
        <taxon>malvids</taxon>
        <taxon>Sapindales</taxon>
        <taxon>Rutaceae</taxon>
        <taxon>Aurantioideae</taxon>
        <taxon>Citrus</taxon>
    </lineage>
</organism>
<feature type="non-terminal residue" evidence="2">
    <location>
        <position position="54"/>
    </location>
</feature>
<keyword evidence="3" id="KW-1185">Reference proteome</keyword>
<protein>
    <submittedName>
        <fullName evidence="2">Uncharacterized protein</fullName>
    </submittedName>
</protein>